<dbReference type="Pfam" id="PF01627">
    <property type="entry name" value="Hpt"/>
    <property type="match status" value="1"/>
</dbReference>
<keyword evidence="18" id="KW-1133">Transmembrane helix</keyword>
<evidence type="ECO:0000256" key="3">
    <source>
        <dbReference type="ARBA" id="ARBA00012438"/>
    </source>
</evidence>
<dbReference type="EMBL" id="WNKY01000001">
    <property type="protein sequence ID" value="MTV36244.1"/>
    <property type="molecule type" value="Genomic_DNA"/>
</dbReference>
<evidence type="ECO:0000259" key="20">
    <source>
        <dbReference type="PROSITE" id="PS50110"/>
    </source>
</evidence>
<keyword evidence="4 17" id="KW-0597">Phosphoprotein</keyword>
<evidence type="ECO:0000256" key="9">
    <source>
        <dbReference type="ARBA" id="ARBA00022840"/>
    </source>
</evidence>
<evidence type="ECO:0000256" key="7">
    <source>
        <dbReference type="ARBA" id="ARBA00022741"/>
    </source>
</evidence>
<feature type="modified residue" description="Phosphohistidine" evidence="16">
    <location>
        <position position="913"/>
    </location>
</feature>
<dbReference type="CDD" id="cd16922">
    <property type="entry name" value="HATPase_EvgS-ArcB-TorS-like"/>
    <property type="match status" value="1"/>
</dbReference>
<dbReference type="GO" id="GO:0005886">
    <property type="term" value="C:plasma membrane"/>
    <property type="evidence" value="ECO:0007669"/>
    <property type="project" value="UniProtKB-SubCell"/>
</dbReference>
<dbReference type="Pfam" id="PF00672">
    <property type="entry name" value="HAMP"/>
    <property type="match status" value="1"/>
</dbReference>
<evidence type="ECO:0000259" key="19">
    <source>
        <dbReference type="PROSITE" id="PS50109"/>
    </source>
</evidence>
<dbReference type="InterPro" id="IPR036890">
    <property type="entry name" value="HATPase_C_sf"/>
</dbReference>
<accession>A0A6L6PBA3</accession>
<dbReference type="InterPro" id="IPR004358">
    <property type="entry name" value="Sig_transdc_His_kin-like_C"/>
</dbReference>
<keyword evidence="7" id="KW-0547">Nucleotide-binding</keyword>
<evidence type="ECO:0000256" key="12">
    <source>
        <dbReference type="ARBA" id="ARBA00058004"/>
    </source>
</evidence>
<dbReference type="EC" id="2.7.13.3" evidence="3"/>
<feature type="modified residue" description="4-aspartylphosphate" evidence="17">
    <location>
        <position position="718"/>
    </location>
</feature>
<dbReference type="PANTHER" id="PTHR45339">
    <property type="entry name" value="HYBRID SIGNAL TRANSDUCTION HISTIDINE KINASE J"/>
    <property type="match status" value="1"/>
</dbReference>
<keyword evidence="9" id="KW-0067">ATP-binding</keyword>
<evidence type="ECO:0000256" key="11">
    <source>
        <dbReference type="ARBA" id="ARBA00023026"/>
    </source>
</evidence>
<feature type="domain" description="HAMP" evidence="21">
    <location>
        <begin position="180"/>
        <end position="233"/>
    </location>
</feature>
<evidence type="ECO:0000256" key="16">
    <source>
        <dbReference type="PROSITE-ProRule" id="PRU00110"/>
    </source>
</evidence>
<evidence type="ECO:0000256" key="5">
    <source>
        <dbReference type="ARBA" id="ARBA00022679"/>
    </source>
</evidence>
<dbReference type="InterPro" id="IPR036641">
    <property type="entry name" value="HPT_dom_sf"/>
</dbReference>
<evidence type="ECO:0000256" key="15">
    <source>
        <dbReference type="ARBA" id="ARBA00070152"/>
    </source>
</evidence>
<evidence type="ECO:0000256" key="8">
    <source>
        <dbReference type="ARBA" id="ARBA00022777"/>
    </source>
</evidence>
<keyword evidence="8" id="KW-0418">Kinase</keyword>
<dbReference type="RefSeq" id="WP_155461589.1">
    <property type="nucleotide sequence ID" value="NZ_WNKY01000001.1"/>
</dbReference>
<evidence type="ECO:0000256" key="13">
    <source>
        <dbReference type="ARBA" id="ARBA00064003"/>
    </source>
</evidence>
<sequence length="1056" mass="111096">MKLRIRSVRHKLLLLVLATNLCALALAGISLLYHDLGDNRDTTVRELTSIAAILGQGSVLAIEFDDAKVANENLALLRANANILTGAIYTASGQLFASYRRDAKSPAAPASLKPGDGASFGTGDLTVFRRITDAEGVRGTVYLRERYDLGAWLRGYLAILAAVLLGSLLLGLGLSSLLERWISGPITRVSDIARQIVRERNYRLRAPKDSEDEVGQLADAFNGMLQTLEHEITERAAAETEVRALNTGLEARVAARTGELRVANAALEARTEEAEAANRAKAEFLANMSHEIRTPMNGILGLAYLLEQRQLDADAADLVRKIRNAGRSLQAIINDILDLSKIEAGRLEIERVPFDLSDVLDNLASIMAASAGDKELELTIAPPPHVGQLVGDALRLEQVLINLTGNAIKFTARGAVGIGLTLLEHSDNHAVLRFAVTDTGIGIPADKQQHIFSAFSQADSSTTRRYGGSGLGLTICRYLVEHMGGQIGVNSVPGRGSEFWFTIPFDCVAAGQVEPAALTNLDVLVVDDSDISRENIALMARGLGWSASQAESGEQAISRLHERHQTGSHFDALLLDWQMPGMDGMQLAQAIRQSYPAEQQPMLMMVTAYARDELLRHPDIELVDGVLTKPVTSSCLYNALARAQQRRGGDGDKLPERTASARVAGVRVLVTDDSDINREVAMRILTAEGATVSLASNGREAVDWLVQHPDAVDLVLMDVQMPVLDGYEATRLLRQMPAFAGLPIVALTAGAFKSQQDEAREAGMDAFVAKPFNVDELMDVVWNLARGGPAPNQAGTGAAAAPTEVAATASADAAHTATAARTDAAATTAPAATAAFVAPVAPGGATAAAAVGASAMPAELPGIDLARALAVWKEPRQYSAILDRFAADFGDIADRLAAELAARGPAGLDAASHQLKGVAGNLALPEVTRLAAALQQAAVHGGDAAGLIEALRAALATVLASAASLAAQAAGQGTSPPVPAALAAQSVPQLLDALLACLDHDNPDAATSLLAALSARLPGGALDTVRARLDGFDFRGAEAAVRALIASLRDRPAGAQ</sequence>
<dbReference type="Pfam" id="PF02518">
    <property type="entry name" value="HATPase_c"/>
    <property type="match status" value="1"/>
</dbReference>
<dbReference type="InterPro" id="IPR005467">
    <property type="entry name" value="His_kinase_dom"/>
</dbReference>
<feature type="domain" description="Response regulatory" evidence="20">
    <location>
        <begin position="522"/>
        <end position="644"/>
    </location>
</feature>
<dbReference type="InterPro" id="IPR008207">
    <property type="entry name" value="Sig_transdc_His_kin_Hpt_dom"/>
</dbReference>
<dbReference type="Gene3D" id="3.30.565.10">
    <property type="entry name" value="Histidine kinase-like ATPase, C-terminal domain"/>
    <property type="match status" value="1"/>
</dbReference>
<organism evidence="23 24">
    <name type="scientific">Duganella radicis</name>
    <dbReference type="NCBI Taxonomy" id="551988"/>
    <lineage>
        <taxon>Bacteria</taxon>
        <taxon>Pseudomonadati</taxon>
        <taxon>Pseudomonadota</taxon>
        <taxon>Betaproteobacteria</taxon>
        <taxon>Burkholderiales</taxon>
        <taxon>Oxalobacteraceae</taxon>
        <taxon>Telluria group</taxon>
        <taxon>Duganella</taxon>
    </lineage>
</organism>
<dbReference type="AlphaFoldDB" id="A0A6L6PBA3"/>
<keyword evidence="11" id="KW-0843">Virulence</keyword>
<evidence type="ECO:0000256" key="1">
    <source>
        <dbReference type="ARBA" id="ARBA00000085"/>
    </source>
</evidence>
<evidence type="ECO:0000313" key="24">
    <source>
        <dbReference type="Proteomes" id="UP000475582"/>
    </source>
</evidence>
<comment type="subunit">
    <text evidence="13">At low DSF concentrations, interacts with RpfF.</text>
</comment>
<evidence type="ECO:0000256" key="17">
    <source>
        <dbReference type="PROSITE-ProRule" id="PRU00169"/>
    </source>
</evidence>
<dbReference type="Proteomes" id="UP000475582">
    <property type="component" value="Unassembled WGS sequence"/>
</dbReference>
<dbReference type="SUPFAM" id="SSF55874">
    <property type="entry name" value="ATPase domain of HSP90 chaperone/DNA topoisomerase II/histidine kinase"/>
    <property type="match status" value="1"/>
</dbReference>
<dbReference type="InterPro" id="IPR036097">
    <property type="entry name" value="HisK_dim/P_sf"/>
</dbReference>
<comment type="catalytic activity">
    <reaction evidence="1">
        <text>ATP + protein L-histidine = ADP + protein N-phospho-L-histidine.</text>
        <dbReference type="EC" id="2.7.13.3"/>
    </reaction>
</comment>
<evidence type="ECO:0000256" key="14">
    <source>
        <dbReference type="ARBA" id="ARBA00068150"/>
    </source>
</evidence>
<evidence type="ECO:0000256" key="4">
    <source>
        <dbReference type="ARBA" id="ARBA00022553"/>
    </source>
</evidence>
<dbReference type="Gene3D" id="1.20.120.160">
    <property type="entry name" value="HPT domain"/>
    <property type="match status" value="1"/>
</dbReference>
<comment type="caution">
    <text evidence="23">The sequence shown here is derived from an EMBL/GenBank/DDBJ whole genome shotgun (WGS) entry which is preliminary data.</text>
</comment>
<dbReference type="SUPFAM" id="SSF47226">
    <property type="entry name" value="Histidine-containing phosphotransfer domain, HPT domain"/>
    <property type="match status" value="1"/>
</dbReference>
<feature type="modified residue" description="4-aspartylphosphate" evidence="17">
    <location>
        <position position="576"/>
    </location>
</feature>
<dbReference type="GO" id="GO:0000155">
    <property type="term" value="F:phosphorelay sensor kinase activity"/>
    <property type="evidence" value="ECO:0007669"/>
    <property type="project" value="InterPro"/>
</dbReference>
<feature type="transmembrane region" description="Helical" evidence="18">
    <location>
        <begin position="156"/>
        <end position="178"/>
    </location>
</feature>
<dbReference type="Gene3D" id="3.40.50.2300">
    <property type="match status" value="2"/>
</dbReference>
<keyword evidence="24" id="KW-1185">Reference proteome</keyword>
<dbReference type="Gene3D" id="6.10.340.10">
    <property type="match status" value="1"/>
</dbReference>
<name>A0A6L6PBA3_9BURK</name>
<feature type="domain" description="HPt" evidence="22">
    <location>
        <begin position="874"/>
        <end position="965"/>
    </location>
</feature>
<keyword evidence="5" id="KW-0808">Transferase</keyword>
<dbReference type="CDD" id="cd00082">
    <property type="entry name" value="HisKA"/>
    <property type="match status" value="1"/>
</dbReference>
<dbReference type="CDD" id="cd06225">
    <property type="entry name" value="HAMP"/>
    <property type="match status" value="1"/>
</dbReference>
<keyword evidence="6" id="KW-0732">Signal</keyword>
<dbReference type="Gene3D" id="1.10.287.130">
    <property type="match status" value="1"/>
</dbReference>
<evidence type="ECO:0000256" key="10">
    <source>
        <dbReference type="ARBA" id="ARBA00023012"/>
    </source>
</evidence>
<dbReference type="SMART" id="SM00448">
    <property type="entry name" value="REC"/>
    <property type="match status" value="2"/>
</dbReference>
<keyword evidence="18" id="KW-0812">Transmembrane</keyword>
<dbReference type="GO" id="GO:0005524">
    <property type="term" value="F:ATP binding"/>
    <property type="evidence" value="ECO:0007669"/>
    <property type="project" value="UniProtKB-KW"/>
</dbReference>
<dbReference type="InterPro" id="IPR011006">
    <property type="entry name" value="CheY-like_superfamily"/>
</dbReference>
<keyword evidence="18" id="KW-0472">Membrane</keyword>
<evidence type="ECO:0000313" key="23">
    <source>
        <dbReference type="EMBL" id="MTV36244.1"/>
    </source>
</evidence>
<comment type="function">
    <text evidence="12">Member of the two-component regulatory system BvgS/BvgA. Phosphorylates BvgA via a four-step phosphorelay in response to environmental signals.</text>
</comment>
<dbReference type="FunFam" id="3.30.565.10:FF:000010">
    <property type="entry name" value="Sensor histidine kinase RcsC"/>
    <property type="match status" value="1"/>
</dbReference>
<dbReference type="SUPFAM" id="SSF52172">
    <property type="entry name" value="CheY-like"/>
    <property type="match status" value="2"/>
</dbReference>
<dbReference type="InterPro" id="IPR003660">
    <property type="entry name" value="HAMP_dom"/>
</dbReference>
<dbReference type="OrthoDB" id="5519028at2"/>
<dbReference type="Pfam" id="PF00512">
    <property type="entry name" value="HisKA"/>
    <property type="match status" value="1"/>
</dbReference>
<protein>
    <recommendedName>
        <fullName evidence="14">Sensory/regulatory protein RpfC</fullName>
        <ecNumber evidence="3">2.7.13.3</ecNumber>
    </recommendedName>
    <alternativeName>
        <fullName evidence="15">Virulence sensor protein BvgS</fullName>
    </alternativeName>
</protein>
<reference evidence="23 24" key="1">
    <citation type="submission" date="2019-11" db="EMBL/GenBank/DDBJ databases">
        <title>Type strains purchased from KCTC, JCM and DSMZ.</title>
        <authorList>
            <person name="Lu H."/>
        </authorList>
    </citation>
    <scope>NUCLEOTIDE SEQUENCE [LARGE SCALE GENOMIC DNA]</scope>
    <source>
        <strain evidence="23 24">KCTC 22382</strain>
    </source>
</reference>
<gene>
    <name evidence="23" type="ORF">GM676_01445</name>
</gene>
<dbReference type="FunFam" id="1.10.287.130:FF:000002">
    <property type="entry name" value="Two-component osmosensing histidine kinase"/>
    <property type="match status" value="1"/>
</dbReference>
<proteinExistence type="predicted"/>
<dbReference type="InterPro" id="IPR003661">
    <property type="entry name" value="HisK_dim/P_dom"/>
</dbReference>
<comment type="subcellular location">
    <subcellularLocation>
        <location evidence="2">Membrane</location>
    </subcellularLocation>
</comment>
<dbReference type="Pfam" id="PF17152">
    <property type="entry name" value="CHASE8"/>
    <property type="match status" value="1"/>
</dbReference>
<dbReference type="SMART" id="SM00388">
    <property type="entry name" value="HisKA"/>
    <property type="match status" value="1"/>
</dbReference>
<feature type="transmembrane region" description="Helical" evidence="18">
    <location>
        <begin position="12"/>
        <end position="33"/>
    </location>
</feature>
<dbReference type="PANTHER" id="PTHR45339:SF5">
    <property type="entry name" value="HISTIDINE KINASE"/>
    <property type="match status" value="1"/>
</dbReference>
<dbReference type="Pfam" id="PF00072">
    <property type="entry name" value="Response_reg"/>
    <property type="match status" value="2"/>
</dbReference>
<dbReference type="InterPro" id="IPR033417">
    <property type="entry name" value="CHASE8"/>
</dbReference>
<dbReference type="SUPFAM" id="SSF47384">
    <property type="entry name" value="Homodimeric domain of signal transducing histidine kinase"/>
    <property type="match status" value="1"/>
</dbReference>
<evidence type="ECO:0000256" key="18">
    <source>
        <dbReference type="SAM" id="Phobius"/>
    </source>
</evidence>
<dbReference type="InterPro" id="IPR003594">
    <property type="entry name" value="HATPase_dom"/>
</dbReference>
<feature type="domain" description="Histidine kinase" evidence="19">
    <location>
        <begin position="287"/>
        <end position="507"/>
    </location>
</feature>
<feature type="domain" description="Response regulatory" evidence="20">
    <location>
        <begin position="667"/>
        <end position="785"/>
    </location>
</feature>
<dbReference type="PROSITE" id="PS50109">
    <property type="entry name" value="HIS_KIN"/>
    <property type="match status" value="1"/>
</dbReference>
<dbReference type="InterPro" id="IPR001789">
    <property type="entry name" value="Sig_transdc_resp-reg_receiver"/>
</dbReference>
<keyword evidence="10" id="KW-0902">Two-component regulatory system</keyword>
<evidence type="ECO:0000259" key="21">
    <source>
        <dbReference type="PROSITE" id="PS50885"/>
    </source>
</evidence>
<dbReference type="SUPFAM" id="SSF158472">
    <property type="entry name" value="HAMP domain-like"/>
    <property type="match status" value="1"/>
</dbReference>
<evidence type="ECO:0000256" key="6">
    <source>
        <dbReference type="ARBA" id="ARBA00022729"/>
    </source>
</evidence>
<dbReference type="PROSITE" id="PS50885">
    <property type="entry name" value="HAMP"/>
    <property type="match status" value="1"/>
</dbReference>
<dbReference type="SMART" id="SM00387">
    <property type="entry name" value="HATPase_c"/>
    <property type="match status" value="1"/>
</dbReference>
<dbReference type="PROSITE" id="PS50110">
    <property type="entry name" value="RESPONSE_REGULATORY"/>
    <property type="match status" value="2"/>
</dbReference>
<dbReference type="CDD" id="cd17546">
    <property type="entry name" value="REC_hyHK_CKI1_RcsC-like"/>
    <property type="match status" value="2"/>
</dbReference>
<dbReference type="PRINTS" id="PR00344">
    <property type="entry name" value="BCTRLSENSOR"/>
</dbReference>
<evidence type="ECO:0000256" key="2">
    <source>
        <dbReference type="ARBA" id="ARBA00004370"/>
    </source>
</evidence>
<dbReference type="SMART" id="SM00304">
    <property type="entry name" value="HAMP"/>
    <property type="match status" value="1"/>
</dbReference>
<evidence type="ECO:0000259" key="22">
    <source>
        <dbReference type="PROSITE" id="PS50894"/>
    </source>
</evidence>
<dbReference type="PROSITE" id="PS50894">
    <property type="entry name" value="HPT"/>
    <property type="match status" value="1"/>
</dbReference>